<dbReference type="InterPro" id="IPR006144">
    <property type="entry name" value="Secretion_HlyD_CS"/>
</dbReference>
<dbReference type="Pfam" id="PF26002">
    <property type="entry name" value="Beta-barrel_AprE"/>
    <property type="match status" value="1"/>
</dbReference>
<dbReference type="RefSeq" id="WP_126160079.1">
    <property type="nucleotide sequence ID" value="NZ_RQXW01000029.1"/>
</dbReference>
<keyword evidence="7 9" id="KW-1133">Transmembrane helix</keyword>
<keyword evidence="10" id="KW-0175">Coiled coil</keyword>
<evidence type="ECO:0000256" key="2">
    <source>
        <dbReference type="ARBA" id="ARBA00009477"/>
    </source>
</evidence>
<gene>
    <name evidence="14" type="ORF">EH243_18160</name>
</gene>
<evidence type="ECO:0000259" key="13">
    <source>
        <dbReference type="Pfam" id="PF26002"/>
    </source>
</evidence>
<dbReference type="GO" id="GO:0005886">
    <property type="term" value="C:plasma membrane"/>
    <property type="evidence" value="ECO:0007669"/>
    <property type="project" value="UniProtKB-SubCell"/>
</dbReference>
<dbReference type="InterPro" id="IPR058781">
    <property type="entry name" value="HH_AprE-like"/>
</dbReference>
<dbReference type="Proteomes" id="UP000283087">
    <property type="component" value="Unassembled WGS sequence"/>
</dbReference>
<sequence length="496" mass="55542">MADLPNDNVPAAADKPVSEASKTLSKVQPAKQTQQGKSAVDDDLHDFIDNAAASVLLDTPRSSQILLWGVVCFVVVAIVWAYFAELDEITRGEGSVIPSKQIQVVQYLEGGILKELYVKEGDKVEAGQPLLRLDETRFLSDFRGQAQEKAHIEVSIARHRAELESIIINDTAAKSEWKEQVKIEPQPIALSADWQTENPDLLDREQSQLTEYLRNLNNQLDIIGRQIQQGDQEAKELESKISHLYRSYQLGLRELKMTKPLADEGVIPEIELIKLERELNSYKQELEGAKLLLPKVRLSIEESVAKRREIALNARSESQQKLNESLDELKQKTEAQVNLRDRVDRTMVVSPVHGTIKTISVNTIGGVIQPGMDLIEIVPTEDHLLIEAKISPKDIAFLRPGLSAVVRLTAYDFSIYGSLKGTLEHISADTIEDEKGNLYYLIRVRTENTDLGRGVTSLPIIPGMMATVDIMTGKKSVLDYLLKPIFKAQQQALRER</sequence>
<dbReference type="Gene3D" id="2.40.50.100">
    <property type="match status" value="1"/>
</dbReference>
<evidence type="ECO:0000256" key="8">
    <source>
        <dbReference type="ARBA" id="ARBA00023136"/>
    </source>
</evidence>
<dbReference type="EMBL" id="RQXW01000029">
    <property type="protein sequence ID" value="RTE64275.1"/>
    <property type="molecule type" value="Genomic_DNA"/>
</dbReference>
<dbReference type="NCBIfam" id="TIGR01843">
    <property type="entry name" value="type_I_hlyD"/>
    <property type="match status" value="1"/>
</dbReference>
<feature type="coiled-coil region" evidence="10">
    <location>
        <begin position="213"/>
        <end position="240"/>
    </location>
</feature>
<keyword evidence="8 9" id="KW-0472">Membrane</keyword>
<comment type="subcellular location">
    <subcellularLocation>
        <location evidence="1 9">Cell inner membrane</location>
        <topology evidence="1 9">Single-pass membrane protein</topology>
    </subcellularLocation>
</comment>
<dbReference type="PROSITE" id="PS00543">
    <property type="entry name" value="HLYD_FAMILY"/>
    <property type="match status" value="1"/>
</dbReference>
<dbReference type="AlphaFoldDB" id="A0A430KLC5"/>
<dbReference type="Gene3D" id="2.40.30.170">
    <property type="match status" value="1"/>
</dbReference>
<feature type="domain" description="AprE-like long alpha-helical hairpin" evidence="12">
    <location>
        <begin position="187"/>
        <end position="341"/>
    </location>
</feature>
<comment type="similarity">
    <text evidence="2 9">Belongs to the membrane fusion protein (MFP) (TC 8.A.1) family.</text>
</comment>
<evidence type="ECO:0000256" key="6">
    <source>
        <dbReference type="ARBA" id="ARBA00022692"/>
    </source>
</evidence>
<dbReference type="InterPro" id="IPR058982">
    <property type="entry name" value="Beta-barrel_AprE"/>
</dbReference>
<evidence type="ECO:0000313" key="14">
    <source>
        <dbReference type="EMBL" id="RTE64275.1"/>
    </source>
</evidence>
<evidence type="ECO:0000256" key="3">
    <source>
        <dbReference type="ARBA" id="ARBA00022448"/>
    </source>
</evidence>
<dbReference type="GO" id="GO:0009306">
    <property type="term" value="P:protein secretion"/>
    <property type="evidence" value="ECO:0007669"/>
    <property type="project" value="InterPro"/>
</dbReference>
<evidence type="ECO:0000256" key="11">
    <source>
        <dbReference type="SAM" id="MobiDB-lite"/>
    </source>
</evidence>
<reference evidence="14 15" key="1">
    <citation type="submission" date="2018-11" db="EMBL/GenBank/DDBJ databases">
        <title>The draft genome sequence of Amphritea opalescens ANRC-JH13T.</title>
        <authorList>
            <person name="Fang Z."/>
            <person name="Zhang Y."/>
            <person name="Han X."/>
        </authorList>
    </citation>
    <scope>NUCLEOTIDE SEQUENCE [LARGE SCALE GENOMIC DNA]</scope>
    <source>
        <strain evidence="14 15">ANRC-JH13</strain>
    </source>
</reference>
<evidence type="ECO:0000256" key="1">
    <source>
        <dbReference type="ARBA" id="ARBA00004377"/>
    </source>
</evidence>
<keyword evidence="4 9" id="KW-1003">Cell membrane</keyword>
<accession>A0A430KLC5</accession>
<evidence type="ECO:0000256" key="5">
    <source>
        <dbReference type="ARBA" id="ARBA00022519"/>
    </source>
</evidence>
<evidence type="ECO:0000256" key="9">
    <source>
        <dbReference type="RuleBase" id="RU365093"/>
    </source>
</evidence>
<evidence type="ECO:0000313" key="15">
    <source>
        <dbReference type="Proteomes" id="UP000283087"/>
    </source>
</evidence>
<dbReference type="PANTHER" id="PTHR30386:SF26">
    <property type="entry name" value="TRANSPORT PROTEIN COMB"/>
    <property type="match status" value="1"/>
</dbReference>
<feature type="coiled-coil region" evidence="10">
    <location>
        <begin position="272"/>
        <end position="335"/>
    </location>
</feature>
<name>A0A430KLC5_9GAMM</name>
<evidence type="ECO:0000256" key="4">
    <source>
        <dbReference type="ARBA" id="ARBA00022475"/>
    </source>
</evidence>
<keyword evidence="15" id="KW-1185">Reference proteome</keyword>
<dbReference type="InterPro" id="IPR050739">
    <property type="entry name" value="MFP"/>
</dbReference>
<evidence type="ECO:0000259" key="12">
    <source>
        <dbReference type="Pfam" id="PF25994"/>
    </source>
</evidence>
<dbReference type="PANTHER" id="PTHR30386">
    <property type="entry name" value="MEMBRANE FUSION SUBUNIT OF EMRAB-TOLC MULTIDRUG EFFLUX PUMP"/>
    <property type="match status" value="1"/>
</dbReference>
<dbReference type="OrthoDB" id="9775513at2"/>
<keyword evidence="3 9" id="KW-0813">Transport</keyword>
<evidence type="ECO:0000256" key="7">
    <source>
        <dbReference type="ARBA" id="ARBA00022989"/>
    </source>
</evidence>
<protein>
    <recommendedName>
        <fullName evidence="9">Membrane fusion protein (MFP) family protein</fullName>
    </recommendedName>
</protein>
<feature type="region of interest" description="Disordered" evidence="11">
    <location>
        <begin position="1"/>
        <end position="39"/>
    </location>
</feature>
<keyword evidence="5 9" id="KW-0997">Cell inner membrane</keyword>
<dbReference type="InterPro" id="IPR010129">
    <property type="entry name" value="T1SS_HlyD"/>
</dbReference>
<organism evidence="14 15">
    <name type="scientific">Amphritea opalescens</name>
    <dbReference type="NCBI Taxonomy" id="2490544"/>
    <lineage>
        <taxon>Bacteria</taxon>
        <taxon>Pseudomonadati</taxon>
        <taxon>Pseudomonadota</taxon>
        <taxon>Gammaproteobacteria</taxon>
        <taxon>Oceanospirillales</taxon>
        <taxon>Oceanospirillaceae</taxon>
        <taxon>Amphritea</taxon>
    </lineage>
</organism>
<feature type="domain" description="AprE-like beta-barrel" evidence="13">
    <location>
        <begin position="384"/>
        <end position="473"/>
    </location>
</feature>
<feature type="transmembrane region" description="Helical" evidence="9">
    <location>
        <begin position="65"/>
        <end position="83"/>
    </location>
</feature>
<proteinExistence type="inferred from homology"/>
<keyword evidence="6 9" id="KW-0812">Transmembrane</keyword>
<comment type="caution">
    <text evidence="14">The sequence shown here is derived from an EMBL/GenBank/DDBJ whole genome shotgun (WGS) entry which is preliminary data.</text>
</comment>
<evidence type="ECO:0000256" key="10">
    <source>
        <dbReference type="SAM" id="Coils"/>
    </source>
</evidence>
<dbReference type="PRINTS" id="PR01490">
    <property type="entry name" value="RTXTOXIND"/>
</dbReference>
<feature type="compositionally biased region" description="Polar residues" evidence="11">
    <location>
        <begin position="20"/>
        <end position="37"/>
    </location>
</feature>
<dbReference type="Pfam" id="PF25994">
    <property type="entry name" value="HH_AprE"/>
    <property type="match status" value="1"/>
</dbReference>